<accession>A0A7J6M7S0</accession>
<keyword evidence="2" id="KW-0812">Transmembrane</keyword>
<dbReference type="PANTHER" id="PTHR47567:SF1">
    <property type="entry name" value="NAD-DEPENDENT EPIMERASE_DEHYDRATASE DOMAIN-CONTAINING PROTEIN"/>
    <property type="match status" value="1"/>
</dbReference>
<dbReference type="InterPro" id="IPR023395">
    <property type="entry name" value="MCP_dom_sf"/>
</dbReference>
<name>A0A7J6M7S0_PERCH</name>
<evidence type="ECO:0000256" key="2">
    <source>
        <dbReference type="ARBA" id="ARBA00022692"/>
    </source>
</evidence>
<evidence type="ECO:0000256" key="3">
    <source>
        <dbReference type="ARBA" id="ARBA00023136"/>
    </source>
</evidence>
<gene>
    <name evidence="4" type="ORF">FOL47_003461</name>
</gene>
<dbReference type="InterPro" id="IPR018108">
    <property type="entry name" value="MCP_transmembrane"/>
</dbReference>
<keyword evidence="5" id="KW-1185">Reference proteome</keyword>
<keyword evidence="3" id="KW-0472">Membrane</keyword>
<dbReference type="Gene3D" id="1.50.40.10">
    <property type="entry name" value="Mitochondrial carrier domain"/>
    <property type="match status" value="1"/>
</dbReference>
<evidence type="ECO:0000313" key="4">
    <source>
        <dbReference type="EMBL" id="KAF4667622.1"/>
    </source>
</evidence>
<dbReference type="PANTHER" id="PTHR47567">
    <property type="entry name" value="MITOCHONDRIAL SUBSTRATE/SOLUTE CARRIER"/>
    <property type="match status" value="1"/>
</dbReference>
<organism evidence="4 5">
    <name type="scientific">Perkinsus chesapeaki</name>
    <name type="common">Clam parasite</name>
    <name type="synonym">Perkinsus andrewsi</name>
    <dbReference type="NCBI Taxonomy" id="330153"/>
    <lineage>
        <taxon>Eukaryota</taxon>
        <taxon>Sar</taxon>
        <taxon>Alveolata</taxon>
        <taxon>Perkinsozoa</taxon>
        <taxon>Perkinsea</taxon>
        <taxon>Perkinsida</taxon>
        <taxon>Perkinsidae</taxon>
        <taxon>Perkinsus</taxon>
    </lineage>
</organism>
<proteinExistence type="predicted"/>
<protein>
    <submittedName>
        <fullName evidence="4">Uncharacterized protein</fullName>
    </submittedName>
</protein>
<sequence>MTVPTTPEGDCAPLTPAKVLAKASGAAFRGGIAGASAQVVNVFALMWMRTTMNYQYRYGGGLLEVFKKLYGEGGIPRFYRGLIPALMQAPLSRFGDTAANVGVLALLDSNLATKDLPVGVKTAVASSGAACFRVALMPIDAWKTTKQVEGQAGMKVLIDKVKQHGVSKLWHGSLGAMSATWVGHYPWFVTHNYLSQNLPHFDGVPAGKYVRNAFVGFCSSFVSDCISNSLRVLKTTKQTSVEPITYRDAYKMIIAKDGVSGLFGRGLKTRIITNGLQGMFFSVAWKAIQERLDNRAKN</sequence>
<comment type="caution">
    <text evidence="4">The sequence shown here is derived from an EMBL/GenBank/DDBJ whole genome shotgun (WGS) entry which is preliminary data.</text>
</comment>
<dbReference type="OrthoDB" id="409948at2759"/>
<dbReference type="Pfam" id="PF00153">
    <property type="entry name" value="Mito_carr"/>
    <property type="match status" value="2"/>
</dbReference>
<dbReference type="SUPFAM" id="SSF103506">
    <property type="entry name" value="Mitochondrial carrier"/>
    <property type="match status" value="1"/>
</dbReference>
<evidence type="ECO:0000313" key="5">
    <source>
        <dbReference type="Proteomes" id="UP000591131"/>
    </source>
</evidence>
<dbReference type="GO" id="GO:0016020">
    <property type="term" value="C:membrane"/>
    <property type="evidence" value="ECO:0007669"/>
    <property type="project" value="UniProtKB-SubCell"/>
</dbReference>
<reference evidence="4 5" key="1">
    <citation type="submission" date="2020-04" db="EMBL/GenBank/DDBJ databases">
        <title>Perkinsus chesapeaki whole genome sequence.</title>
        <authorList>
            <person name="Bogema D.R."/>
        </authorList>
    </citation>
    <scope>NUCLEOTIDE SEQUENCE [LARGE SCALE GENOMIC DNA]</scope>
    <source>
        <strain evidence="4">ATCC PRA-425</strain>
    </source>
</reference>
<dbReference type="Proteomes" id="UP000591131">
    <property type="component" value="Unassembled WGS sequence"/>
</dbReference>
<evidence type="ECO:0000256" key="1">
    <source>
        <dbReference type="ARBA" id="ARBA00004141"/>
    </source>
</evidence>
<comment type="subcellular location">
    <subcellularLocation>
        <location evidence="1">Membrane</location>
        <topology evidence="1">Multi-pass membrane protein</topology>
    </subcellularLocation>
</comment>
<dbReference type="AlphaFoldDB" id="A0A7J6M7S0"/>
<dbReference type="EMBL" id="JAAPAO010000207">
    <property type="protein sequence ID" value="KAF4667622.1"/>
    <property type="molecule type" value="Genomic_DNA"/>
</dbReference>